<proteinExistence type="predicted"/>
<evidence type="ECO:0000313" key="1">
    <source>
        <dbReference type="EMBL" id="AGA26497.1"/>
    </source>
</evidence>
<name>L0DB82_SINAD</name>
<dbReference type="RefSeq" id="WP_015245660.1">
    <property type="nucleotide sequence ID" value="NC_019892.1"/>
</dbReference>
<dbReference type="KEGG" id="saci:Sinac_2170"/>
<keyword evidence="2" id="KW-1185">Reference proteome</keyword>
<evidence type="ECO:0000313" key="2">
    <source>
        <dbReference type="Proteomes" id="UP000010798"/>
    </source>
</evidence>
<dbReference type="AlphaFoldDB" id="L0DB82"/>
<organism evidence="1 2">
    <name type="scientific">Singulisphaera acidiphila (strain ATCC BAA-1392 / DSM 18658 / VKM B-2454 / MOB10)</name>
    <dbReference type="NCBI Taxonomy" id="886293"/>
    <lineage>
        <taxon>Bacteria</taxon>
        <taxon>Pseudomonadati</taxon>
        <taxon>Planctomycetota</taxon>
        <taxon>Planctomycetia</taxon>
        <taxon>Isosphaerales</taxon>
        <taxon>Isosphaeraceae</taxon>
        <taxon>Singulisphaera</taxon>
    </lineage>
</organism>
<dbReference type="Proteomes" id="UP000010798">
    <property type="component" value="Chromosome"/>
</dbReference>
<gene>
    <name evidence="1" type="ordered locus">Sinac_2170</name>
</gene>
<dbReference type="STRING" id="886293.Sinac_2170"/>
<dbReference type="EMBL" id="CP003364">
    <property type="protein sequence ID" value="AGA26497.1"/>
    <property type="molecule type" value="Genomic_DNA"/>
</dbReference>
<sequence>MPNRLPQDPADHAEDFAQRYSRDLDAYCAVRMEELGTPERLHGTRDLEGDGLWTAFIARDRQGGSLLEGIAVNSGCLNPQLLKGKPGARIYAKASLKDRIDAIIAHEFEEDRLRSHEAVLKHGGKTELPVTDEARRILKAMGR</sequence>
<accession>L0DB82</accession>
<dbReference type="OrthoDB" id="287062at2"/>
<protein>
    <submittedName>
        <fullName evidence="1">Uncharacterized protein</fullName>
    </submittedName>
</protein>
<dbReference type="HOGENOM" id="CLU_1804898_0_0_0"/>
<reference evidence="1 2" key="1">
    <citation type="submission" date="2012-02" db="EMBL/GenBank/DDBJ databases">
        <title>Complete sequence of chromosome of Singulisphaera acidiphila DSM 18658.</title>
        <authorList>
            <consortium name="US DOE Joint Genome Institute (JGI-PGF)"/>
            <person name="Lucas S."/>
            <person name="Copeland A."/>
            <person name="Lapidus A."/>
            <person name="Glavina del Rio T."/>
            <person name="Dalin E."/>
            <person name="Tice H."/>
            <person name="Bruce D."/>
            <person name="Goodwin L."/>
            <person name="Pitluck S."/>
            <person name="Peters L."/>
            <person name="Ovchinnikova G."/>
            <person name="Chertkov O."/>
            <person name="Kyrpides N."/>
            <person name="Mavromatis K."/>
            <person name="Ivanova N."/>
            <person name="Brettin T."/>
            <person name="Detter J.C."/>
            <person name="Han C."/>
            <person name="Larimer F."/>
            <person name="Land M."/>
            <person name="Hauser L."/>
            <person name="Markowitz V."/>
            <person name="Cheng J.-F."/>
            <person name="Hugenholtz P."/>
            <person name="Woyke T."/>
            <person name="Wu D."/>
            <person name="Tindall B."/>
            <person name="Pomrenke H."/>
            <person name="Brambilla E."/>
            <person name="Klenk H.-P."/>
            <person name="Eisen J.A."/>
        </authorList>
    </citation>
    <scope>NUCLEOTIDE SEQUENCE [LARGE SCALE GENOMIC DNA]</scope>
    <source>
        <strain evidence="2">ATCC BAA-1392 / DSM 18658 / VKM B-2454 / MOB10</strain>
    </source>
</reference>